<gene>
    <name evidence="3" type="ORF">BSTOLATCC_MIC42118</name>
</gene>
<dbReference type="Gene3D" id="1.20.1270.60">
    <property type="entry name" value="Arfaptin homology (AH) domain/BAR domain"/>
    <property type="match status" value="1"/>
</dbReference>
<dbReference type="InterPro" id="IPR036871">
    <property type="entry name" value="PX_dom_sf"/>
</dbReference>
<dbReference type="EMBL" id="CAJZBQ010000041">
    <property type="protein sequence ID" value="CAG9326856.1"/>
    <property type="molecule type" value="Genomic_DNA"/>
</dbReference>
<dbReference type="CDD" id="cd06093">
    <property type="entry name" value="PX_domain"/>
    <property type="match status" value="1"/>
</dbReference>
<sequence>MENKGQNLSEDKVIDSKERLKEITKETTLSDEAKNTIIRVIDTAAQSSDIEMKKRNILKAELSEGNYNPDVFDYYTRNYKQSSVDKWQVDELKSVLYDFKQNYPQIKQDFLQANKRISPRVSETNRSEPKAIESLNETSFSSRTPPQISSEPSEQDANILVKKRVVTETKTTTEYPESEELSRRKTYSEPSSNLKQGPLEEESAIPFRHAETTITHTIEEPTTYAERREINKFTEPESLTPKQLGRPLFNEGDIPIEEKHTKGKEFSRISEETTTGRPIMIQPDMPLSQTIHTMESEAPRLSEATTKVTELYQVYTITEPDTELSTRSIKVKLSHPEKIHAASYTVKTFPFGWSVKRSLNDFAWLRTCLVNTHPGVYAPPIPPTRVLRASKEESLLKDMRFLNYHMDAITHHPTLRKSPLLETFLKETDEMKFELFQKMMSNVKKPDAVENIPTADGVTMCNPSLSEEYSSIVDRYFEPSQNLVKNTKKTSEKTQEQLVSSSNSIKRLAGDTGSLRVMQGLSPENKTEADLYQILEEAMTSWSSYDMKRKNTLEKHLTAFFKYTLHETTPFKDLLKDRENHYKSYVKAERDLNARKDKLWTRGDVRNWELNPNDQSVDITVLQKDKTLAFTKMLHEDTNSVKKLRDMYAYHNYKLKEEAEWFANYKLNRNMREFENYARKEIKTANAQKLSWVTFIEKLNQIG</sequence>
<protein>
    <recommendedName>
        <fullName evidence="2">PX domain-containing protein</fullName>
    </recommendedName>
</protein>
<dbReference type="PROSITE" id="PS50195">
    <property type="entry name" value="PX"/>
    <property type="match status" value="1"/>
</dbReference>
<dbReference type="InterPro" id="IPR027267">
    <property type="entry name" value="AH/BAR_dom_sf"/>
</dbReference>
<evidence type="ECO:0000259" key="2">
    <source>
        <dbReference type="PROSITE" id="PS50195"/>
    </source>
</evidence>
<dbReference type="Proteomes" id="UP001162131">
    <property type="component" value="Unassembled WGS sequence"/>
</dbReference>
<dbReference type="Pfam" id="PF00787">
    <property type="entry name" value="PX"/>
    <property type="match status" value="1"/>
</dbReference>
<comment type="caution">
    <text evidence="3">The sequence shown here is derived from an EMBL/GenBank/DDBJ whole genome shotgun (WGS) entry which is preliminary data.</text>
</comment>
<evidence type="ECO:0000313" key="4">
    <source>
        <dbReference type="Proteomes" id="UP001162131"/>
    </source>
</evidence>
<feature type="compositionally biased region" description="Polar residues" evidence="1">
    <location>
        <begin position="135"/>
        <end position="156"/>
    </location>
</feature>
<dbReference type="GO" id="GO:0005768">
    <property type="term" value="C:endosome"/>
    <property type="evidence" value="ECO:0007669"/>
    <property type="project" value="TreeGrafter"/>
</dbReference>
<dbReference type="PANTHER" id="PTHR10555:SF170">
    <property type="entry name" value="FI18122P1"/>
    <property type="match status" value="1"/>
</dbReference>
<dbReference type="PANTHER" id="PTHR10555">
    <property type="entry name" value="SORTING NEXIN"/>
    <property type="match status" value="1"/>
</dbReference>
<dbReference type="SUPFAM" id="SSF64268">
    <property type="entry name" value="PX domain"/>
    <property type="match status" value="1"/>
</dbReference>
<keyword evidence="4" id="KW-1185">Reference proteome</keyword>
<dbReference type="GO" id="GO:0035091">
    <property type="term" value="F:phosphatidylinositol binding"/>
    <property type="evidence" value="ECO:0007669"/>
    <property type="project" value="InterPro"/>
</dbReference>
<reference evidence="3" key="1">
    <citation type="submission" date="2021-09" db="EMBL/GenBank/DDBJ databases">
        <authorList>
            <consortium name="AG Swart"/>
            <person name="Singh M."/>
            <person name="Singh A."/>
            <person name="Seah K."/>
            <person name="Emmerich C."/>
        </authorList>
    </citation>
    <scope>NUCLEOTIDE SEQUENCE</scope>
    <source>
        <strain evidence="3">ATCC30299</strain>
    </source>
</reference>
<dbReference type="InterPro" id="IPR001683">
    <property type="entry name" value="PX_dom"/>
</dbReference>
<accession>A0AAU9JQQ2</accession>
<dbReference type="Gene3D" id="3.30.1520.10">
    <property type="entry name" value="Phox-like domain"/>
    <property type="match status" value="1"/>
</dbReference>
<feature type="region of interest" description="Disordered" evidence="1">
    <location>
        <begin position="119"/>
        <end position="199"/>
    </location>
</feature>
<dbReference type="SMART" id="SM00312">
    <property type="entry name" value="PX"/>
    <property type="match status" value="1"/>
</dbReference>
<dbReference type="AlphaFoldDB" id="A0AAU9JQQ2"/>
<evidence type="ECO:0000313" key="3">
    <source>
        <dbReference type="EMBL" id="CAG9326856.1"/>
    </source>
</evidence>
<evidence type="ECO:0000256" key="1">
    <source>
        <dbReference type="SAM" id="MobiDB-lite"/>
    </source>
</evidence>
<feature type="domain" description="PX" evidence="2">
    <location>
        <begin position="293"/>
        <end position="432"/>
    </location>
</feature>
<proteinExistence type="predicted"/>
<organism evidence="3 4">
    <name type="scientific">Blepharisma stoltei</name>
    <dbReference type="NCBI Taxonomy" id="1481888"/>
    <lineage>
        <taxon>Eukaryota</taxon>
        <taxon>Sar</taxon>
        <taxon>Alveolata</taxon>
        <taxon>Ciliophora</taxon>
        <taxon>Postciliodesmatophora</taxon>
        <taxon>Heterotrichea</taxon>
        <taxon>Heterotrichida</taxon>
        <taxon>Blepharismidae</taxon>
        <taxon>Blepharisma</taxon>
    </lineage>
</organism>
<name>A0AAU9JQQ2_9CILI</name>